<dbReference type="RefSeq" id="WP_109703226.1">
    <property type="nucleotide sequence ID" value="NZ_CP029822.1"/>
</dbReference>
<dbReference type="Gene3D" id="2.40.30.10">
    <property type="entry name" value="Translation factors"/>
    <property type="match status" value="1"/>
</dbReference>
<organism evidence="9 10">
    <name type="scientific">Entomomonas moraniae</name>
    <dbReference type="NCBI Taxonomy" id="2213226"/>
    <lineage>
        <taxon>Bacteria</taxon>
        <taxon>Pseudomonadati</taxon>
        <taxon>Pseudomonadota</taxon>
        <taxon>Gammaproteobacteria</taxon>
        <taxon>Pseudomonadales</taxon>
        <taxon>Pseudomonadaceae</taxon>
        <taxon>Entomomonas</taxon>
    </lineage>
</organism>
<dbReference type="GO" id="GO:0016491">
    <property type="term" value="F:oxidoreductase activity"/>
    <property type="evidence" value="ECO:0007669"/>
    <property type="project" value="UniProtKB-KW"/>
</dbReference>
<evidence type="ECO:0000256" key="5">
    <source>
        <dbReference type="ARBA" id="ARBA00023004"/>
    </source>
</evidence>
<name>A0A3Q9JHG4_9GAMM</name>
<dbReference type="Proteomes" id="UP000273143">
    <property type="component" value="Chromosome"/>
</dbReference>
<gene>
    <name evidence="9" type="ORF">DM558_02380</name>
</gene>
<dbReference type="CDD" id="cd06185">
    <property type="entry name" value="PDR_like"/>
    <property type="match status" value="1"/>
</dbReference>
<dbReference type="PRINTS" id="PR00409">
    <property type="entry name" value="PHDIOXRDTASE"/>
</dbReference>
<dbReference type="InterPro" id="IPR006058">
    <property type="entry name" value="2Fe2S_fd_BS"/>
</dbReference>
<dbReference type="Pfam" id="PF00111">
    <property type="entry name" value="Fer2"/>
    <property type="match status" value="1"/>
</dbReference>
<dbReference type="EMBL" id="CP029822">
    <property type="protein sequence ID" value="AZS49694.1"/>
    <property type="molecule type" value="Genomic_DNA"/>
</dbReference>
<dbReference type="GO" id="GO:0051537">
    <property type="term" value="F:2 iron, 2 sulfur cluster binding"/>
    <property type="evidence" value="ECO:0007669"/>
    <property type="project" value="UniProtKB-KW"/>
</dbReference>
<evidence type="ECO:0000256" key="6">
    <source>
        <dbReference type="ARBA" id="ARBA00023014"/>
    </source>
</evidence>
<keyword evidence="1" id="KW-0285">Flavoprotein</keyword>
<dbReference type="InterPro" id="IPR012675">
    <property type="entry name" value="Beta-grasp_dom_sf"/>
</dbReference>
<dbReference type="InterPro" id="IPR017927">
    <property type="entry name" value="FAD-bd_FR_type"/>
</dbReference>
<dbReference type="InterPro" id="IPR039261">
    <property type="entry name" value="FNR_nucleotide-bd"/>
</dbReference>
<keyword evidence="3" id="KW-0479">Metal-binding</keyword>
<dbReference type="Gene3D" id="3.10.20.30">
    <property type="match status" value="1"/>
</dbReference>
<evidence type="ECO:0000256" key="3">
    <source>
        <dbReference type="ARBA" id="ARBA00022723"/>
    </source>
</evidence>
<evidence type="ECO:0000256" key="1">
    <source>
        <dbReference type="ARBA" id="ARBA00022630"/>
    </source>
</evidence>
<feature type="domain" description="2Fe-2S ferredoxin-type" evidence="7">
    <location>
        <begin position="231"/>
        <end position="316"/>
    </location>
</feature>
<dbReference type="SUPFAM" id="SSF54292">
    <property type="entry name" value="2Fe-2S ferredoxin-like"/>
    <property type="match status" value="1"/>
</dbReference>
<dbReference type="CDD" id="cd00207">
    <property type="entry name" value="fer2"/>
    <property type="match status" value="1"/>
</dbReference>
<dbReference type="KEGG" id="emo:DM558_02380"/>
<dbReference type="InterPro" id="IPR050415">
    <property type="entry name" value="MRET"/>
</dbReference>
<dbReference type="InterPro" id="IPR017938">
    <property type="entry name" value="Riboflavin_synthase-like_b-brl"/>
</dbReference>
<keyword evidence="5" id="KW-0408">Iron</keyword>
<evidence type="ECO:0000256" key="4">
    <source>
        <dbReference type="ARBA" id="ARBA00023002"/>
    </source>
</evidence>
<evidence type="ECO:0000313" key="10">
    <source>
        <dbReference type="Proteomes" id="UP000273143"/>
    </source>
</evidence>
<keyword evidence="10" id="KW-1185">Reference proteome</keyword>
<dbReference type="SUPFAM" id="SSF63380">
    <property type="entry name" value="Riboflavin synthase domain-like"/>
    <property type="match status" value="1"/>
</dbReference>
<dbReference type="GO" id="GO:0046872">
    <property type="term" value="F:metal ion binding"/>
    <property type="evidence" value="ECO:0007669"/>
    <property type="project" value="UniProtKB-KW"/>
</dbReference>
<dbReference type="InterPro" id="IPR001433">
    <property type="entry name" value="OxRdtase_FAD/NAD-bd"/>
</dbReference>
<dbReference type="Gene3D" id="3.40.50.80">
    <property type="entry name" value="Nucleotide-binding domain of ferredoxin-NADP reductase (FNR) module"/>
    <property type="match status" value="1"/>
</dbReference>
<dbReference type="Pfam" id="PF00175">
    <property type="entry name" value="NAD_binding_1"/>
    <property type="match status" value="1"/>
</dbReference>
<dbReference type="SUPFAM" id="SSF52343">
    <property type="entry name" value="Ferredoxin reductase-like, C-terminal NADP-linked domain"/>
    <property type="match status" value="1"/>
</dbReference>
<dbReference type="InterPro" id="IPR036010">
    <property type="entry name" value="2Fe-2S_ferredoxin-like_sf"/>
</dbReference>
<dbReference type="PANTHER" id="PTHR47354:SF1">
    <property type="entry name" value="CARNITINE MONOOXYGENASE REDUCTASE SUBUNIT"/>
    <property type="match status" value="1"/>
</dbReference>
<dbReference type="PROSITE" id="PS51085">
    <property type="entry name" value="2FE2S_FER_2"/>
    <property type="match status" value="1"/>
</dbReference>
<dbReference type="InterPro" id="IPR001041">
    <property type="entry name" value="2Fe-2S_ferredoxin-type"/>
</dbReference>
<evidence type="ECO:0000259" key="8">
    <source>
        <dbReference type="PROSITE" id="PS51384"/>
    </source>
</evidence>
<dbReference type="PROSITE" id="PS51384">
    <property type="entry name" value="FAD_FR"/>
    <property type="match status" value="1"/>
</dbReference>
<feature type="domain" description="FAD-binding FR-type" evidence="8">
    <location>
        <begin position="2"/>
        <end position="104"/>
    </location>
</feature>
<dbReference type="PROSITE" id="PS00197">
    <property type="entry name" value="2FE2S_FER_1"/>
    <property type="match status" value="1"/>
</dbReference>
<evidence type="ECO:0000313" key="9">
    <source>
        <dbReference type="EMBL" id="AZS49694.1"/>
    </source>
</evidence>
<accession>A0A3Q9JHG4</accession>
<reference evidence="10" key="1">
    <citation type="submission" date="2018-06" db="EMBL/GenBank/DDBJ databases">
        <title>Complete genome of Pseudomonas insecticola strain QZS01.</title>
        <authorList>
            <person name="Wang J."/>
            <person name="Su Q."/>
        </authorList>
    </citation>
    <scope>NUCLEOTIDE SEQUENCE [LARGE SCALE GENOMIC DNA]</scope>
    <source>
        <strain evidence="10">QZS01</strain>
    </source>
</reference>
<dbReference type="AlphaFoldDB" id="A0A3Q9JHG4"/>
<protein>
    <submittedName>
        <fullName evidence="9">Oxidoreductase</fullName>
    </submittedName>
</protein>
<sequence>MSNLQTAVVRSFRIEAINIVSIELEPVKGEHFESFTAGSHIDLHLPNGLVRSYSLMNSPEQKDVYKLGILLDPNSQGGSAYIHHELSVGQTLTISKPRNNFPLDEGQHHSVLVAGGIGITPIYCMLIRLLALGHSVELIYCARSRIEAAYIPELEALNVKITWHFDEEDNGMPNLASYLAGLDKTAHFYCCGPSSMLESFEATCQKLGYVNHHVEYFQAKQSITPAAQHEYVVELAKSGLTLDVPADTSLLAVIENAGVLVNTACREGICGACTTKVLEGIPDHQDSVLSPKQQAKNDVMMVCVSGCKSKKLVLDL</sequence>
<keyword evidence="6" id="KW-0411">Iron-sulfur</keyword>
<dbReference type="PANTHER" id="PTHR47354">
    <property type="entry name" value="NADH OXIDOREDUCTASE HCR"/>
    <property type="match status" value="1"/>
</dbReference>
<proteinExistence type="predicted"/>
<evidence type="ECO:0000256" key="2">
    <source>
        <dbReference type="ARBA" id="ARBA00022714"/>
    </source>
</evidence>
<keyword evidence="2" id="KW-0001">2Fe-2S</keyword>
<keyword evidence="4" id="KW-0560">Oxidoreductase</keyword>
<evidence type="ECO:0000259" key="7">
    <source>
        <dbReference type="PROSITE" id="PS51085"/>
    </source>
</evidence>